<dbReference type="Pfam" id="PF00891">
    <property type="entry name" value="Methyltransf_2"/>
    <property type="match status" value="1"/>
</dbReference>
<keyword evidence="8" id="KW-1185">Reference proteome</keyword>
<evidence type="ECO:0000313" key="7">
    <source>
        <dbReference type="EMBL" id="OQE02915.1"/>
    </source>
</evidence>
<dbReference type="Pfam" id="PF08100">
    <property type="entry name" value="Dimerisation"/>
    <property type="match status" value="1"/>
</dbReference>
<organism evidence="7 8">
    <name type="scientific">Penicillium vulpinum</name>
    <dbReference type="NCBI Taxonomy" id="29845"/>
    <lineage>
        <taxon>Eukaryota</taxon>
        <taxon>Fungi</taxon>
        <taxon>Dikarya</taxon>
        <taxon>Ascomycota</taxon>
        <taxon>Pezizomycotina</taxon>
        <taxon>Eurotiomycetes</taxon>
        <taxon>Eurotiomycetidae</taxon>
        <taxon>Eurotiales</taxon>
        <taxon>Aspergillaceae</taxon>
        <taxon>Penicillium</taxon>
    </lineage>
</organism>
<dbReference type="InterPro" id="IPR036388">
    <property type="entry name" value="WH-like_DNA-bd_sf"/>
</dbReference>
<sequence length="405" mass="44909">MDPFLILNQIASTGKAFKENEPGSREALIAHSRALVAALEIPSEFIQRTFWAEPNEQAQTVLQPAQSAIIRLAVDVHLFQHLQEAASGLSPVALSEKTGVEVDLLARLARHLVAMNVLVFHSGAFHSTALSNALAEERYQHSIVCCYENSRLALGGLPTYFKKNAYRSPTPGGTDGPFQDAHGTDLRFFDWIVAAPPRLQLFDSFMSVYRAGKANWFEEKFYPVSQRLVCGFDAEISDGLLVDIGGGRGHDVTAFVALHGDLPGKVVLQDREPVIASILDSAEGRVFEVQAYDFFTPQPVKGARAYSLHSILHDWCDDDCVRILENLVPALVRGYSWVLLNEIVISEEKPTLAATSMDMMMLSHFAVRERTEVEWEEILARVGLRVVRIYNYPGVAESLIEAQLA</sequence>
<reference evidence="8" key="1">
    <citation type="journal article" date="2017" name="Nat. Microbiol.">
        <title>Global analysis of biosynthetic gene clusters reveals vast potential of secondary metabolite production in Penicillium species.</title>
        <authorList>
            <person name="Nielsen J.C."/>
            <person name="Grijseels S."/>
            <person name="Prigent S."/>
            <person name="Ji B."/>
            <person name="Dainat J."/>
            <person name="Nielsen K.F."/>
            <person name="Frisvad J.C."/>
            <person name="Workman M."/>
            <person name="Nielsen J."/>
        </authorList>
    </citation>
    <scope>NUCLEOTIDE SEQUENCE [LARGE SCALE GENOMIC DNA]</scope>
    <source>
        <strain evidence="8">IBT 29486</strain>
    </source>
</reference>
<dbReference type="InterPro" id="IPR001077">
    <property type="entry name" value="COMT_C"/>
</dbReference>
<dbReference type="GO" id="GO:0046983">
    <property type="term" value="F:protein dimerization activity"/>
    <property type="evidence" value="ECO:0007669"/>
    <property type="project" value="InterPro"/>
</dbReference>
<dbReference type="SUPFAM" id="SSF53335">
    <property type="entry name" value="S-adenosyl-L-methionine-dependent methyltransferases"/>
    <property type="match status" value="1"/>
</dbReference>
<evidence type="ECO:0000256" key="4">
    <source>
        <dbReference type="PIRSR" id="PIRSR005739-1"/>
    </source>
</evidence>
<evidence type="ECO:0000259" key="6">
    <source>
        <dbReference type="Pfam" id="PF08100"/>
    </source>
</evidence>
<protein>
    <submittedName>
        <fullName evidence="7">Uncharacterized protein</fullName>
    </submittedName>
</protein>
<feature type="active site" description="Proton acceptor" evidence="4">
    <location>
        <position position="313"/>
    </location>
</feature>
<comment type="caution">
    <text evidence="7">The sequence shown here is derived from an EMBL/GenBank/DDBJ whole genome shotgun (WGS) entry which is preliminary data.</text>
</comment>
<dbReference type="InterPro" id="IPR036390">
    <property type="entry name" value="WH_DNA-bd_sf"/>
</dbReference>
<evidence type="ECO:0000256" key="3">
    <source>
        <dbReference type="ARBA" id="ARBA00022691"/>
    </source>
</evidence>
<gene>
    <name evidence="7" type="ORF">PENVUL_c037G03264</name>
</gene>
<dbReference type="PROSITE" id="PS51683">
    <property type="entry name" value="SAM_OMT_II"/>
    <property type="match status" value="1"/>
</dbReference>
<feature type="domain" description="O-methyltransferase C-terminal" evidence="5">
    <location>
        <begin position="240"/>
        <end position="384"/>
    </location>
</feature>
<dbReference type="InterPro" id="IPR016461">
    <property type="entry name" value="COMT-like"/>
</dbReference>
<dbReference type="PIRSF" id="PIRSF005739">
    <property type="entry name" value="O-mtase"/>
    <property type="match status" value="1"/>
</dbReference>
<feature type="domain" description="O-methyltransferase dimerisation" evidence="6">
    <location>
        <begin position="66"/>
        <end position="135"/>
    </location>
</feature>
<dbReference type="GO" id="GO:0008171">
    <property type="term" value="F:O-methyltransferase activity"/>
    <property type="evidence" value="ECO:0007669"/>
    <property type="project" value="InterPro"/>
</dbReference>
<keyword evidence="2" id="KW-0808">Transferase</keyword>
<keyword evidence="3" id="KW-0949">S-adenosyl-L-methionine</keyword>
<evidence type="ECO:0000259" key="5">
    <source>
        <dbReference type="Pfam" id="PF00891"/>
    </source>
</evidence>
<dbReference type="GO" id="GO:0032259">
    <property type="term" value="P:methylation"/>
    <property type="evidence" value="ECO:0007669"/>
    <property type="project" value="UniProtKB-KW"/>
</dbReference>
<dbReference type="Gene3D" id="1.10.10.10">
    <property type="entry name" value="Winged helix-like DNA-binding domain superfamily/Winged helix DNA-binding domain"/>
    <property type="match status" value="1"/>
</dbReference>
<evidence type="ECO:0000313" key="8">
    <source>
        <dbReference type="Proteomes" id="UP000191518"/>
    </source>
</evidence>
<evidence type="ECO:0000256" key="1">
    <source>
        <dbReference type="ARBA" id="ARBA00022603"/>
    </source>
</evidence>
<accession>A0A1V6RMB2</accession>
<keyword evidence="1" id="KW-0489">Methyltransferase</keyword>
<dbReference type="AlphaFoldDB" id="A0A1V6RMB2"/>
<evidence type="ECO:0000256" key="2">
    <source>
        <dbReference type="ARBA" id="ARBA00022679"/>
    </source>
</evidence>
<name>A0A1V6RMB2_9EURO</name>
<dbReference type="SUPFAM" id="SSF46785">
    <property type="entry name" value="Winged helix' DNA-binding domain"/>
    <property type="match status" value="1"/>
</dbReference>
<dbReference type="EMBL" id="MDYP01000037">
    <property type="protein sequence ID" value="OQE02915.1"/>
    <property type="molecule type" value="Genomic_DNA"/>
</dbReference>
<dbReference type="InterPro" id="IPR029063">
    <property type="entry name" value="SAM-dependent_MTases_sf"/>
</dbReference>
<dbReference type="InterPro" id="IPR012967">
    <property type="entry name" value="COMT_dimerisation"/>
</dbReference>
<dbReference type="PANTHER" id="PTHR43712:SF1">
    <property type="entry name" value="HYPOTHETICAL O-METHYLTRANSFERASE (EUROFUNG)-RELATED"/>
    <property type="match status" value="1"/>
</dbReference>
<dbReference type="Gene3D" id="3.40.50.150">
    <property type="entry name" value="Vaccinia Virus protein VP39"/>
    <property type="match status" value="1"/>
</dbReference>
<proteinExistence type="predicted"/>
<dbReference type="OrthoDB" id="1535081at2759"/>
<dbReference type="PANTHER" id="PTHR43712">
    <property type="entry name" value="PUTATIVE (AFU_ORTHOLOGUE AFUA_4G14580)-RELATED"/>
    <property type="match status" value="1"/>
</dbReference>
<dbReference type="Proteomes" id="UP000191518">
    <property type="component" value="Unassembled WGS sequence"/>
</dbReference>
<dbReference type="GO" id="GO:0044550">
    <property type="term" value="P:secondary metabolite biosynthetic process"/>
    <property type="evidence" value="ECO:0007669"/>
    <property type="project" value="UniProtKB-ARBA"/>
</dbReference>